<evidence type="ECO:0000313" key="2">
    <source>
        <dbReference type="EMBL" id="AMS05659.1"/>
    </source>
</evidence>
<gene>
    <name evidence="3" type="ORF">A8L58_11000</name>
    <name evidence="2" type="ORF">AXH35_09560</name>
</gene>
<evidence type="ECO:0000313" key="5">
    <source>
        <dbReference type="Proteomes" id="UP000178666"/>
    </source>
</evidence>
<dbReference type="EMBL" id="CP015970">
    <property type="protein sequence ID" value="AOZ47128.1"/>
    <property type="molecule type" value="Genomic_DNA"/>
</dbReference>
<reference evidence="3 5" key="1">
    <citation type="journal article" date="2016" name="Plant Dis.">
        <title>Improved production of propionic acid using genome shuffling.</title>
        <authorList>
            <person name="Luna-Flores C.H."/>
            <person name="Palfreyman R.W."/>
            <person name="Kromer J.O."/>
            <person name="Nielsen L.K."/>
            <person name="Marcellin E."/>
        </authorList>
    </citation>
    <scope>NUCLEOTIDE SEQUENCE [LARGE SCALE GENOMIC DNA]</scope>
    <source>
        <strain evidence="3 5">F3E8</strain>
    </source>
</reference>
<evidence type="ECO:0000313" key="4">
    <source>
        <dbReference type="Proteomes" id="UP000075221"/>
    </source>
</evidence>
<dbReference type="KEGG" id="aaci:ASQ49_05540"/>
<accession>A0A142KHS1</accession>
<protein>
    <submittedName>
        <fullName evidence="2">Uncharacterized protein</fullName>
    </submittedName>
</protein>
<dbReference type="Proteomes" id="UP000178666">
    <property type="component" value="Chromosome"/>
</dbReference>
<proteinExistence type="predicted"/>
<evidence type="ECO:0000256" key="1">
    <source>
        <dbReference type="SAM" id="MobiDB-lite"/>
    </source>
</evidence>
<dbReference type="Proteomes" id="UP000075221">
    <property type="component" value="Chromosome"/>
</dbReference>
<feature type="region of interest" description="Disordered" evidence="1">
    <location>
        <begin position="48"/>
        <end position="67"/>
    </location>
</feature>
<organism evidence="2 4">
    <name type="scientific">Acidipropionibacterium acidipropionici</name>
    <dbReference type="NCBI Taxonomy" id="1748"/>
    <lineage>
        <taxon>Bacteria</taxon>
        <taxon>Bacillati</taxon>
        <taxon>Actinomycetota</taxon>
        <taxon>Actinomycetes</taxon>
        <taxon>Propionibacteriales</taxon>
        <taxon>Propionibacteriaceae</taxon>
        <taxon>Acidipropionibacterium</taxon>
    </lineage>
</organism>
<name>A0A142KHS1_9ACTN</name>
<dbReference type="RefSeq" id="WP_028700411.1">
    <property type="nucleotide sequence ID" value="NZ_CP013126.1"/>
</dbReference>
<evidence type="ECO:0000313" key="3">
    <source>
        <dbReference type="EMBL" id="AOZ47128.1"/>
    </source>
</evidence>
<dbReference type="AlphaFoldDB" id="A0A142KHS1"/>
<dbReference type="GeneID" id="88084491"/>
<dbReference type="EMBL" id="CP014352">
    <property type="protein sequence ID" value="AMS05659.1"/>
    <property type="molecule type" value="Genomic_DNA"/>
</dbReference>
<dbReference type="OrthoDB" id="1523398at2"/>
<sequence length="67" mass="6884">MTTIGLTGSGQLGHHSGRVAVELGHNVVNAGRDLPAVLMPHPEGATSAIFPLRSTDPDPATVEDKDA</sequence>
<reference evidence="2 4" key="2">
    <citation type="submission" date="2016-02" db="EMBL/GenBank/DDBJ databases">
        <title>Complete Genome Sequence of Propionibacterium acidipropionici ATCC 55737.</title>
        <authorList>
            <person name="Luna Flores C.H."/>
            <person name="Nielsen L.K."/>
            <person name="Marcellin E."/>
        </authorList>
    </citation>
    <scope>NUCLEOTIDE SEQUENCE [LARGE SCALE GENOMIC DNA]</scope>
    <source>
        <strain evidence="2 4">ATCC 55737</strain>
    </source>
</reference>
<keyword evidence="5" id="KW-1185">Reference proteome</keyword>